<accession>A0A9D3YXJ5</accession>
<organism evidence="1 2">
    <name type="scientific">Dreissena polymorpha</name>
    <name type="common">Zebra mussel</name>
    <name type="synonym">Mytilus polymorpha</name>
    <dbReference type="NCBI Taxonomy" id="45954"/>
    <lineage>
        <taxon>Eukaryota</taxon>
        <taxon>Metazoa</taxon>
        <taxon>Spiralia</taxon>
        <taxon>Lophotrochozoa</taxon>
        <taxon>Mollusca</taxon>
        <taxon>Bivalvia</taxon>
        <taxon>Autobranchia</taxon>
        <taxon>Heteroconchia</taxon>
        <taxon>Euheterodonta</taxon>
        <taxon>Imparidentia</taxon>
        <taxon>Neoheterodontei</taxon>
        <taxon>Myida</taxon>
        <taxon>Dreissenoidea</taxon>
        <taxon>Dreissenidae</taxon>
        <taxon>Dreissena</taxon>
    </lineage>
</organism>
<evidence type="ECO:0000313" key="2">
    <source>
        <dbReference type="Proteomes" id="UP000828390"/>
    </source>
</evidence>
<protein>
    <submittedName>
        <fullName evidence="1">Uncharacterized protein</fullName>
    </submittedName>
</protein>
<reference evidence="1" key="1">
    <citation type="journal article" date="2019" name="bioRxiv">
        <title>The Genome of the Zebra Mussel, Dreissena polymorpha: A Resource for Invasive Species Research.</title>
        <authorList>
            <person name="McCartney M.A."/>
            <person name="Auch B."/>
            <person name="Kono T."/>
            <person name="Mallez S."/>
            <person name="Zhang Y."/>
            <person name="Obille A."/>
            <person name="Becker A."/>
            <person name="Abrahante J.E."/>
            <person name="Garbe J."/>
            <person name="Badalamenti J.P."/>
            <person name="Herman A."/>
            <person name="Mangelson H."/>
            <person name="Liachko I."/>
            <person name="Sullivan S."/>
            <person name="Sone E.D."/>
            <person name="Koren S."/>
            <person name="Silverstein K.A.T."/>
            <person name="Beckman K.B."/>
            <person name="Gohl D.M."/>
        </authorList>
    </citation>
    <scope>NUCLEOTIDE SEQUENCE</scope>
    <source>
        <strain evidence="1">Duluth1</strain>
        <tissue evidence="1">Whole animal</tissue>
    </source>
</reference>
<gene>
    <name evidence="1" type="ORF">DPMN_066302</name>
</gene>
<sequence length="52" mass="5744">METASPKDGAVVSKKTTSWCVRSTYGGLKDKRSHTVPHNPHMTPGMFDELLL</sequence>
<comment type="caution">
    <text evidence="1">The sequence shown here is derived from an EMBL/GenBank/DDBJ whole genome shotgun (WGS) entry which is preliminary data.</text>
</comment>
<reference evidence="1" key="2">
    <citation type="submission" date="2020-11" db="EMBL/GenBank/DDBJ databases">
        <authorList>
            <person name="McCartney M.A."/>
            <person name="Auch B."/>
            <person name="Kono T."/>
            <person name="Mallez S."/>
            <person name="Becker A."/>
            <person name="Gohl D.M."/>
            <person name="Silverstein K.A.T."/>
            <person name="Koren S."/>
            <person name="Bechman K.B."/>
            <person name="Herman A."/>
            <person name="Abrahante J.E."/>
            <person name="Garbe J."/>
        </authorList>
    </citation>
    <scope>NUCLEOTIDE SEQUENCE</scope>
    <source>
        <strain evidence="1">Duluth1</strain>
        <tissue evidence="1">Whole animal</tissue>
    </source>
</reference>
<evidence type="ECO:0000313" key="1">
    <source>
        <dbReference type="EMBL" id="KAH3706911.1"/>
    </source>
</evidence>
<dbReference type="Proteomes" id="UP000828390">
    <property type="component" value="Unassembled WGS sequence"/>
</dbReference>
<dbReference type="AlphaFoldDB" id="A0A9D3YXJ5"/>
<dbReference type="EMBL" id="JAIWYP010000014">
    <property type="protein sequence ID" value="KAH3706911.1"/>
    <property type="molecule type" value="Genomic_DNA"/>
</dbReference>
<name>A0A9D3YXJ5_DREPO</name>
<keyword evidence="2" id="KW-1185">Reference proteome</keyword>
<proteinExistence type="predicted"/>